<feature type="active site" evidence="5">
    <location>
        <position position="228"/>
    </location>
</feature>
<keyword evidence="2 4" id="KW-0560">Oxidoreductase</keyword>
<dbReference type="Gene3D" id="3.40.309.10">
    <property type="entry name" value="Aldehyde Dehydrogenase, Chain A, domain 2"/>
    <property type="match status" value="1"/>
</dbReference>
<evidence type="ECO:0000256" key="2">
    <source>
        <dbReference type="ARBA" id="ARBA00023002"/>
    </source>
</evidence>
<dbReference type="InterPro" id="IPR015590">
    <property type="entry name" value="Aldehyde_DH_dom"/>
</dbReference>
<evidence type="ECO:0000256" key="5">
    <source>
        <dbReference type="PROSITE-ProRule" id="PRU10007"/>
    </source>
</evidence>
<evidence type="ECO:0000256" key="3">
    <source>
        <dbReference type="ARBA" id="ARBA00023027"/>
    </source>
</evidence>
<accession>A0ABV7BGQ7</accession>
<evidence type="ECO:0000256" key="6">
    <source>
        <dbReference type="RuleBase" id="RU003345"/>
    </source>
</evidence>
<dbReference type="InterPro" id="IPR016163">
    <property type="entry name" value="Ald_DH_C"/>
</dbReference>
<dbReference type="PANTHER" id="PTHR43570:SF20">
    <property type="entry name" value="ALDEHYDE DEHYDROGENASE ALDX-RELATED"/>
    <property type="match status" value="1"/>
</dbReference>
<gene>
    <name evidence="8" type="ORF">ACFODO_11730</name>
</gene>
<keyword evidence="3" id="KW-0520">NAD</keyword>
<comment type="similarity">
    <text evidence="1 4 6">Belongs to the aldehyde dehydrogenase family.</text>
</comment>
<dbReference type="PROSITE" id="PS00687">
    <property type="entry name" value="ALDEHYDE_DEHYDR_GLU"/>
    <property type="match status" value="1"/>
</dbReference>
<dbReference type="Pfam" id="PF00171">
    <property type="entry name" value="Aldedh"/>
    <property type="match status" value="1"/>
</dbReference>
<protein>
    <recommendedName>
        <fullName evidence="4">Aldehyde dehydrogenase</fullName>
    </recommendedName>
</protein>
<dbReference type="Gene3D" id="3.40.605.10">
    <property type="entry name" value="Aldehyde Dehydrogenase, Chain A, domain 1"/>
    <property type="match status" value="1"/>
</dbReference>
<sequence>MNASNFNSMPQSEPNSAAVNELERIFQSQRKYAAVVKASTAGQRIDKINRLKLSILSRIKELQQAAFDDFSKPAAEVDFWEVTATVLEANYVMRNLKKWMKPKSVPTNMALMGTSSQIIYEPKGVCLIIAPWNYPFNLSFVPLIDAIAAGNTVILKPSELAPRMSALIADIIRDNFDEQEVAVVEGDGETAHLLLQKPFDHIFFTGSPRLGRVVMQAAAQHLSSVTLELGGKSPVIVDKTANLKKAAQRLIWAKFSNAGQTCFAPDYVLIHEDVKQSFEQELKQQLGKTYGRTFDARQNNQDLARIVNHAHFQRLNGLVQNALLHGAQIITGGGSDESQRFIEPTIITDLAEQSEILSEEIFGPILPLIGFQHIDQAIEHINQRTKPLALYIYGRNQAQIEYILKQTTAGGTCINGSGLQAMNPSLPFGGVNTSGMGSYHGLFGFKTFSHERAVVKVHFTTLDMFQAPYTPLVKKMISVATRWFV</sequence>
<dbReference type="PIRSF" id="PIRSF036492">
    <property type="entry name" value="ALDH"/>
    <property type="match status" value="1"/>
</dbReference>
<evidence type="ECO:0000256" key="1">
    <source>
        <dbReference type="ARBA" id="ARBA00009986"/>
    </source>
</evidence>
<evidence type="ECO:0000256" key="4">
    <source>
        <dbReference type="PIRNR" id="PIRNR036492"/>
    </source>
</evidence>
<dbReference type="InterPro" id="IPR029510">
    <property type="entry name" value="Ald_DH_CS_GLU"/>
</dbReference>
<proteinExistence type="inferred from homology"/>
<dbReference type="RefSeq" id="WP_213069633.1">
    <property type="nucleotide sequence ID" value="NZ_JBHRSF010000044.1"/>
</dbReference>
<dbReference type="CDD" id="cd07134">
    <property type="entry name" value="ALDH_AlkH-like"/>
    <property type="match status" value="1"/>
</dbReference>
<evidence type="ECO:0000313" key="9">
    <source>
        <dbReference type="Proteomes" id="UP001595455"/>
    </source>
</evidence>
<dbReference type="InterPro" id="IPR016162">
    <property type="entry name" value="Ald_DH_N"/>
</dbReference>
<dbReference type="InterPro" id="IPR012394">
    <property type="entry name" value="Aldehyde_DH_NAD(P)"/>
</dbReference>
<dbReference type="EMBL" id="JBHRSF010000044">
    <property type="protein sequence ID" value="MFC2995929.1"/>
    <property type="molecule type" value="Genomic_DNA"/>
</dbReference>
<comment type="caution">
    <text evidence="8">The sequence shown here is derived from an EMBL/GenBank/DDBJ whole genome shotgun (WGS) entry which is preliminary data.</text>
</comment>
<reference evidence="9" key="1">
    <citation type="journal article" date="2019" name="Int. J. Syst. Evol. Microbiol.">
        <title>The Global Catalogue of Microorganisms (GCM) 10K type strain sequencing project: providing services to taxonomists for standard genome sequencing and annotation.</title>
        <authorList>
            <consortium name="The Broad Institute Genomics Platform"/>
            <consortium name="The Broad Institute Genome Sequencing Center for Infectious Disease"/>
            <person name="Wu L."/>
            <person name="Ma J."/>
        </authorList>
    </citation>
    <scope>NUCLEOTIDE SEQUENCE [LARGE SCALE GENOMIC DNA]</scope>
    <source>
        <strain evidence="9">KCTC 62575</strain>
    </source>
</reference>
<dbReference type="PANTHER" id="PTHR43570">
    <property type="entry name" value="ALDEHYDE DEHYDROGENASE"/>
    <property type="match status" value="1"/>
</dbReference>
<organism evidence="8 9">
    <name type="scientific">Acinetobacter sichuanensis</name>
    <dbReference type="NCBI Taxonomy" id="2136183"/>
    <lineage>
        <taxon>Bacteria</taxon>
        <taxon>Pseudomonadati</taxon>
        <taxon>Pseudomonadota</taxon>
        <taxon>Gammaproteobacteria</taxon>
        <taxon>Moraxellales</taxon>
        <taxon>Moraxellaceae</taxon>
        <taxon>Acinetobacter</taxon>
    </lineage>
</organism>
<feature type="domain" description="Aldehyde dehydrogenase" evidence="7">
    <location>
        <begin position="15"/>
        <end position="453"/>
    </location>
</feature>
<keyword evidence="9" id="KW-1185">Reference proteome</keyword>
<evidence type="ECO:0000259" key="7">
    <source>
        <dbReference type="Pfam" id="PF00171"/>
    </source>
</evidence>
<evidence type="ECO:0000313" key="8">
    <source>
        <dbReference type="EMBL" id="MFC2995929.1"/>
    </source>
</evidence>
<name>A0ABV7BGQ7_9GAMM</name>
<dbReference type="InterPro" id="IPR016161">
    <property type="entry name" value="Ald_DH/histidinol_DH"/>
</dbReference>
<dbReference type="SUPFAM" id="SSF53720">
    <property type="entry name" value="ALDH-like"/>
    <property type="match status" value="1"/>
</dbReference>
<dbReference type="Proteomes" id="UP001595455">
    <property type="component" value="Unassembled WGS sequence"/>
</dbReference>